<evidence type="ECO:0000256" key="1">
    <source>
        <dbReference type="SAM" id="MobiDB-lite"/>
    </source>
</evidence>
<evidence type="ECO:0008006" key="4">
    <source>
        <dbReference type="Google" id="ProtNLM"/>
    </source>
</evidence>
<protein>
    <recommendedName>
        <fullName evidence="4">Transcriptional regulator</fullName>
    </recommendedName>
</protein>
<proteinExistence type="predicted"/>
<feature type="compositionally biased region" description="Basic residues" evidence="1">
    <location>
        <begin position="157"/>
        <end position="169"/>
    </location>
</feature>
<dbReference type="RefSeq" id="WP_056995579.1">
    <property type="nucleotide sequence ID" value="NZ_AZGC01000029.1"/>
</dbReference>
<gene>
    <name evidence="2" type="ORF">FC21_GL001264</name>
</gene>
<dbReference type="InterPro" id="IPR038141">
    <property type="entry name" value="YutD-like_sf"/>
</dbReference>
<keyword evidence="3" id="KW-1185">Reference proteome</keyword>
<feature type="region of interest" description="Disordered" evidence="1">
    <location>
        <begin position="126"/>
        <end position="197"/>
    </location>
</feature>
<dbReference type="Proteomes" id="UP000051084">
    <property type="component" value="Unassembled WGS sequence"/>
</dbReference>
<reference evidence="2 3" key="1">
    <citation type="journal article" date="2015" name="Genome Announc.">
        <title>Expanding the biotechnology potential of lactobacilli through comparative genomics of 213 strains and associated genera.</title>
        <authorList>
            <person name="Sun Z."/>
            <person name="Harris H.M."/>
            <person name="McCann A."/>
            <person name="Guo C."/>
            <person name="Argimon S."/>
            <person name="Zhang W."/>
            <person name="Yang X."/>
            <person name="Jeffery I.B."/>
            <person name="Cooney J.C."/>
            <person name="Kagawa T.F."/>
            <person name="Liu W."/>
            <person name="Song Y."/>
            <person name="Salvetti E."/>
            <person name="Wrobel A."/>
            <person name="Rasinkangas P."/>
            <person name="Parkhill J."/>
            <person name="Rea M.C."/>
            <person name="O'Sullivan O."/>
            <person name="Ritari J."/>
            <person name="Douillard F.P."/>
            <person name="Paul Ross R."/>
            <person name="Yang R."/>
            <person name="Briner A.E."/>
            <person name="Felis G.E."/>
            <person name="de Vos W.M."/>
            <person name="Barrangou R."/>
            <person name="Klaenhammer T.R."/>
            <person name="Caufield P.W."/>
            <person name="Cui Y."/>
            <person name="Zhang H."/>
            <person name="O'Toole P.W."/>
        </authorList>
    </citation>
    <scope>NUCLEOTIDE SEQUENCE [LARGE SCALE GENOMIC DNA]</scope>
    <source>
        <strain evidence="2 3">DSM 18793</strain>
    </source>
</reference>
<name>A0A0R1UNS3_9LACO</name>
<dbReference type="Gene3D" id="3.50.4.20">
    <property type="match status" value="1"/>
</dbReference>
<dbReference type="InterPro" id="IPR009370">
    <property type="entry name" value="YutD-like"/>
</dbReference>
<comment type="caution">
    <text evidence="2">The sequence shown here is derived from an EMBL/GenBank/DDBJ whole genome shotgun (WGS) entry which is preliminary data.</text>
</comment>
<evidence type="ECO:0000313" key="3">
    <source>
        <dbReference type="Proteomes" id="UP000051084"/>
    </source>
</evidence>
<dbReference type="AlphaFoldDB" id="A0A0R1UNS3"/>
<evidence type="ECO:0000313" key="2">
    <source>
        <dbReference type="EMBL" id="KRL94798.1"/>
    </source>
</evidence>
<dbReference type="OrthoDB" id="1650379at2"/>
<organism evidence="2 3">
    <name type="scientific">Limosilactobacillus equigenerosi DSM 18793 = JCM 14505</name>
    <dbReference type="NCBI Taxonomy" id="1423742"/>
    <lineage>
        <taxon>Bacteria</taxon>
        <taxon>Bacillati</taxon>
        <taxon>Bacillota</taxon>
        <taxon>Bacilli</taxon>
        <taxon>Lactobacillales</taxon>
        <taxon>Lactobacillaceae</taxon>
        <taxon>Limosilactobacillus</taxon>
    </lineage>
</organism>
<accession>A0A0R1UNS3</accession>
<feature type="compositionally biased region" description="Basic residues" evidence="1">
    <location>
        <begin position="183"/>
        <end position="197"/>
    </location>
</feature>
<dbReference type="PATRIC" id="fig|1423742.4.peg.1309"/>
<sequence>MKRDQVQAYIDQRAAQRAGIYRVEMQDATHLLINGHQYELVQEYRDGFEAEKLADRFSSVLTKYDYIVGDWGHTQLRLRGFFAPDNPLYEPMKGMELIPQYLQEECNFGCAFFILRNHEVVLPRSHRANPRNNNANTTKRGQRHFGWRATKGSFVEKRRRQNRPKPQQRRHQEVKTVTDQKQPSKRKFVIRDKKRGN</sequence>
<dbReference type="Pfam" id="PF06265">
    <property type="entry name" value="YutD-like"/>
    <property type="match status" value="1"/>
</dbReference>
<dbReference type="STRING" id="417373.GCA_001570685_01510"/>
<dbReference type="EMBL" id="AZGC01000029">
    <property type="protein sequence ID" value="KRL94798.1"/>
    <property type="molecule type" value="Genomic_DNA"/>
</dbReference>